<protein>
    <submittedName>
        <fullName evidence="2">Uncharacterized protein</fullName>
    </submittedName>
</protein>
<gene>
    <name evidence="2" type="ORF">Esi_0030_0133</name>
</gene>
<feature type="region of interest" description="Disordered" evidence="1">
    <location>
        <begin position="331"/>
        <end position="368"/>
    </location>
</feature>
<dbReference type="AlphaFoldDB" id="D8LKK3"/>
<feature type="region of interest" description="Disordered" evidence="1">
    <location>
        <begin position="576"/>
        <end position="678"/>
    </location>
</feature>
<dbReference type="EMBL" id="FN649744">
    <property type="protein sequence ID" value="CBN74593.1"/>
    <property type="molecule type" value="Genomic_DNA"/>
</dbReference>
<sequence>MRQFKMPWDRKDKSSVEGQEGVAETASEEDPEKELSKVLVADVVVDNSIIPRDVLASAAVKSGLLGREASVERIQACARILSEWYQYEGHIFSGVVNAAISPNGTVAFSVNEPVVSGVEPIQLSYYKTADIRDPKSGLFQVEKGKIKVSPFPKGLGLKGGDHFKLDAQRWRGVLGSGLFSGVQLSGAHQNAEDKGMTLDINVEERNSVVFAPGVTKTLFDSNWAGEISFEEKNVLGRNGVMGLKLHRSMSSPFTSFSLRMGNNRFGQPGGWQLSFFRDCLAPYSGFARGGGGGGGYANNALGPASSAPDFSTASPAGVPRDLSMLARSIQGAQHGRGVTEGVEEASGGGNSTSKGHRAGAAAGGGLSSSHGVSLSSSWPFAIAKVTAAAGYQQISPPTNVLRKHSSHHDDTLPPPAGGTGADQVADGSSSSAGGGGVAESRRRGLWDDSGAMDLLTLSGGVSRDWRLPGVLRRLGGAGPSTGAAAAAAGSVSSYLDVRTGCLLEGGAAPRPFSHESATLVHRVPVGPHGKGGSWNVTLNVRHQVRGFAEGELGRAKEYATSTAEVRVPLRNLFGTLPTQQRRRHHGWETVRGAHGGGIEGDSAEGRHLGQQQQQQQQQSAEILSPPPANGGAVVVAEGGGVPPLSAGASPAAETPISSSSGDGQLPPPPPPSLPRTVADMAASGGFRAERGQGVGLRIAELIQVDFCISRGGMKQAATVTQPPLPLRVSLAAIVPLRAGSWRRWWARQLQLLASAWATDS</sequence>
<dbReference type="OrthoDB" id="10367474at2759"/>
<dbReference type="Proteomes" id="UP000002630">
    <property type="component" value="Linkage Group LG19"/>
</dbReference>
<feature type="region of interest" description="Disordered" evidence="1">
    <location>
        <begin position="1"/>
        <end position="32"/>
    </location>
</feature>
<feature type="region of interest" description="Disordered" evidence="1">
    <location>
        <begin position="398"/>
        <end position="443"/>
    </location>
</feature>
<evidence type="ECO:0000256" key="1">
    <source>
        <dbReference type="SAM" id="MobiDB-lite"/>
    </source>
</evidence>
<dbReference type="EMBL" id="FN648487">
    <property type="protein sequence ID" value="CBN74593.1"/>
    <property type="molecule type" value="Genomic_DNA"/>
</dbReference>
<feature type="compositionally biased region" description="Low complexity" evidence="1">
    <location>
        <begin position="421"/>
        <end position="431"/>
    </location>
</feature>
<dbReference type="InParanoid" id="D8LKK3"/>
<evidence type="ECO:0000313" key="3">
    <source>
        <dbReference type="Proteomes" id="UP000002630"/>
    </source>
</evidence>
<evidence type="ECO:0000313" key="2">
    <source>
        <dbReference type="EMBL" id="CBN74593.1"/>
    </source>
</evidence>
<name>D8LKK3_ECTSI</name>
<organism evidence="2 3">
    <name type="scientific">Ectocarpus siliculosus</name>
    <name type="common">Brown alga</name>
    <name type="synonym">Conferva siliculosa</name>
    <dbReference type="NCBI Taxonomy" id="2880"/>
    <lineage>
        <taxon>Eukaryota</taxon>
        <taxon>Sar</taxon>
        <taxon>Stramenopiles</taxon>
        <taxon>Ochrophyta</taxon>
        <taxon>PX clade</taxon>
        <taxon>Phaeophyceae</taxon>
        <taxon>Ectocarpales</taxon>
        <taxon>Ectocarpaceae</taxon>
        <taxon>Ectocarpus</taxon>
    </lineage>
</organism>
<accession>D8LKK3</accession>
<keyword evidence="3" id="KW-1185">Reference proteome</keyword>
<proteinExistence type="predicted"/>
<reference evidence="2 3" key="1">
    <citation type="journal article" date="2010" name="Nature">
        <title>The Ectocarpus genome and the independent evolution of multicellularity in brown algae.</title>
        <authorList>
            <person name="Cock J.M."/>
            <person name="Sterck L."/>
            <person name="Rouze P."/>
            <person name="Scornet D."/>
            <person name="Allen A.E."/>
            <person name="Amoutzias G."/>
            <person name="Anthouard V."/>
            <person name="Artiguenave F."/>
            <person name="Aury J.M."/>
            <person name="Badger J.H."/>
            <person name="Beszteri B."/>
            <person name="Billiau K."/>
            <person name="Bonnet E."/>
            <person name="Bothwell J.H."/>
            <person name="Bowler C."/>
            <person name="Boyen C."/>
            <person name="Brownlee C."/>
            <person name="Carrano C.J."/>
            <person name="Charrier B."/>
            <person name="Cho G.Y."/>
            <person name="Coelho S.M."/>
            <person name="Collen J."/>
            <person name="Corre E."/>
            <person name="Da Silva C."/>
            <person name="Delage L."/>
            <person name="Delaroque N."/>
            <person name="Dittami S.M."/>
            <person name="Doulbeau S."/>
            <person name="Elias M."/>
            <person name="Farnham G."/>
            <person name="Gachon C.M."/>
            <person name="Gschloessl B."/>
            <person name="Heesch S."/>
            <person name="Jabbari K."/>
            <person name="Jubin C."/>
            <person name="Kawai H."/>
            <person name="Kimura K."/>
            <person name="Kloareg B."/>
            <person name="Kupper F.C."/>
            <person name="Lang D."/>
            <person name="Le Bail A."/>
            <person name="Leblanc C."/>
            <person name="Lerouge P."/>
            <person name="Lohr M."/>
            <person name="Lopez P.J."/>
            <person name="Martens C."/>
            <person name="Maumus F."/>
            <person name="Michel G."/>
            <person name="Miranda-Saavedra D."/>
            <person name="Morales J."/>
            <person name="Moreau H."/>
            <person name="Motomura T."/>
            <person name="Nagasato C."/>
            <person name="Napoli C.A."/>
            <person name="Nelson D.R."/>
            <person name="Nyvall-Collen P."/>
            <person name="Peters A.F."/>
            <person name="Pommier C."/>
            <person name="Potin P."/>
            <person name="Poulain J."/>
            <person name="Quesneville H."/>
            <person name="Read B."/>
            <person name="Rensing S.A."/>
            <person name="Ritter A."/>
            <person name="Rousvoal S."/>
            <person name="Samanta M."/>
            <person name="Samson G."/>
            <person name="Schroeder D.C."/>
            <person name="Segurens B."/>
            <person name="Strittmatter M."/>
            <person name="Tonon T."/>
            <person name="Tregear J.W."/>
            <person name="Valentin K."/>
            <person name="von Dassow P."/>
            <person name="Yamagishi T."/>
            <person name="Van de Peer Y."/>
            <person name="Wincker P."/>
        </authorList>
    </citation>
    <scope>NUCLEOTIDE SEQUENCE [LARGE SCALE GENOMIC DNA]</scope>
    <source>
        <strain evidence="3">Ec32 / CCAP1310/4</strain>
    </source>
</reference>